<dbReference type="Proteomes" id="UP000290572">
    <property type="component" value="Unassembled WGS sequence"/>
</dbReference>
<evidence type="ECO:0000259" key="13">
    <source>
        <dbReference type="PROSITE" id="PS50850"/>
    </source>
</evidence>
<feature type="transmembrane region" description="Helical" evidence="12">
    <location>
        <begin position="3968"/>
        <end position="3991"/>
    </location>
</feature>
<dbReference type="InterPro" id="IPR015819">
    <property type="entry name" value="Lipid_transp_b-sht_shell"/>
</dbReference>
<feature type="transmembrane region" description="Helical" evidence="12">
    <location>
        <begin position="3728"/>
        <end position="3749"/>
    </location>
</feature>
<dbReference type="STRING" id="84645.A0A498LFK2"/>
<feature type="transmembrane region" description="Helical" evidence="12">
    <location>
        <begin position="3944"/>
        <end position="3962"/>
    </location>
</feature>
<evidence type="ECO:0000256" key="5">
    <source>
        <dbReference type="ARBA" id="ARBA00022692"/>
    </source>
</evidence>
<evidence type="ECO:0000256" key="11">
    <source>
        <dbReference type="PROSITE-ProRule" id="PRU00557"/>
    </source>
</evidence>
<feature type="transmembrane region" description="Helical" evidence="12">
    <location>
        <begin position="3882"/>
        <end position="3903"/>
    </location>
</feature>
<feature type="domain" description="Major facilitator superfamily (MFS) profile" evidence="13">
    <location>
        <begin position="3624"/>
        <end position="4056"/>
    </location>
</feature>
<dbReference type="EMBL" id="QBIY01012771">
    <property type="protein sequence ID" value="RXN16773.1"/>
    <property type="molecule type" value="Genomic_DNA"/>
</dbReference>
<reference evidence="15 17" key="1">
    <citation type="submission" date="2018-03" db="EMBL/GenBank/DDBJ databases">
        <title>Draft genome sequence of Rohu Carp (Labeo rohita).</title>
        <authorList>
            <person name="Das P."/>
            <person name="Kushwaha B."/>
            <person name="Joshi C.G."/>
            <person name="Kumar D."/>
            <person name="Nagpure N.S."/>
            <person name="Sahoo L."/>
            <person name="Das S.P."/>
            <person name="Bit A."/>
            <person name="Patnaik S."/>
            <person name="Meher P.K."/>
            <person name="Jayasankar P."/>
            <person name="Koringa P.G."/>
            <person name="Patel N.V."/>
            <person name="Hinsu A.T."/>
            <person name="Kumar R."/>
            <person name="Pandey M."/>
            <person name="Agarwal S."/>
            <person name="Srivastava S."/>
            <person name="Singh M."/>
            <person name="Iquebal M.A."/>
            <person name="Jaiswal S."/>
            <person name="Angadi U.B."/>
            <person name="Kumar N."/>
            <person name="Raza M."/>
            <person name="Shah T.M."/>
            <person name="Rai A."/>
            <person name="Jena J.K."/>
        </authorList>
    </citation>
    <scope>NUCLEOTIDE SEQUENCE [LARGE SCALE GENOMIC DNA]</scope>
    <source>
        <strain evidence="15">DASCIFA01</strain>
        <tissue evidence="15">Testis</tissue>
    </source>
</reference>
<dbReference type="PANTHER" id="PTHR13769">
    <property type="entry name" value="APOLIPOPROTEIN B"/>
    <property type="match status" value="1"/>
</dbReference>
<dbReference type="SUPFAM" id="SSF48431">
    <property type="entry name" value="Lipovitellin-phosvitin complex, superhelical domain"/>
    <property type="match status" value="1"/>
</dbReference>
<feature type="transmembrane region" description="Helical" evidence="12">
    <location>
        <begin position="3703"/>
        <end position="3722"/>
    </location>
</feature>
<evidence type="ECO:0000259" key="14">
    <source>
        <dbReference type="PROSITE" id="PS51211"/>
    </source>
</evidence>
<keyword evidence="6" id="KW-0732">Signal</keyword>
<evidence type="ECO:0000256" key="3">
    <source>
        <dbReference type="ARBA" id="ARBA00022448"/>
    </source>
</evidence>
<dbReference type="InterPro" id="IPR005828">
    <property type="entry name" value="MFS_sugar_transport-like"/>
</dbReference>
<proteinExistence type="evidence at protein level"/>
<evidence type="ECO:0000256" key="8">
    <source>
        <dbReference type="ARBA" id="ARBA00023055"/>
    </source>
</evidence>
<dbReference type="InterPro" id="IPR052418">
    <property type="entry name" value="Apolipoprotein_B"/>
</dbReference>
<dbReference type="InterPro" id="IPR001747">
    <property type="entry name" value="Vitellogenin_N"/>
</dbReference>
<dbReference type="GO" id="GO:0006642">
    <property type="term" value="P:triglyceride mobilization"/>
    <property type="evidence" value="ECO:0007669"/>
    <property type="project" value="TreeGrafter"/>
</dbReference>
<evidence type="ECO:0000256" key="7">
    <source>
        <dbReference type="ARBA" id="ARBA00022989"/>
    </source>
</evidence>
<dbReference type="GO" id="GO:0042953">
    <property type="term" value="P:lipoprotein transport"/>
    <property type="evidence" value="ECO:0007669"/>
    <property type="project" value="TreeGrafter"/>
</dbReference>
<keyword evidence="5 12" id="KW-0812">Transmembrane</keyword>
<evidence type="ECO:0000313" key="17">
    <source>
        <dbReference type="Proteomes" id="UP000290572"/>
    </source>
</evidence>
<evidence type="ECO:0000256" key="1">
    <source>
        <dbReference type="ARBA" id="ARBA00004141"/>
    </source>
</evidence>
<name>A0A498LFK2_LABRO</name>
<dbReference type="Pfam" id="PF00083">
    <property type="entry name" value="Sugar_tr"/>
    <property type="match status" value="1"/>
</dbReference>
<evidence type="ECO:0000256" key="2">
    <source>
        <dbReference type="ARBA" id="ARBA00004613"/>
    </source>
</evidence>
<dbReference type="InterPro" id="IPR011030">
    <property type="entry name" value="Lipovitellin_superhlx_dom"/>
</dbReference>
<dbReference type="PROSITE" id="PS51211">
    <property type="entry name" value="VITELLOGENIN"/>
    <property type="match status" value="1"/>
</dbReference>
<accession>A0A498LFK2</accession>
<keyword evidence="18" id="KW-1267">Proteomics identification</keyword>
<comment type="caution">
    <text evidence="11">Lacks conserved residue(s) required for the propagation of feature annotation.</text>
</comment>
<keyword evidence="8" id="KW-0445">Lipid transport</keyword>
<organism evidence="15 17">
    <name type="scientific">Labeo rohita</name>
    <name type="common">Indian major carp</name>
    <name type="synonym">Cyprinus rohita</name>
    <dbReference type="NCBI Taxonomy" id="84645"/>
    <lineage>
        <taxon>Eukaryota</taxon>
        <taxon>Metazoa</taxon>
        <taxon>Chordata</taxon>
        <taxon>Craniata</taxon>
        <taxon>Vertebrata</taxon>
        <taxon>Euteleostomi</taxon>
        <taxon>Actinopterygii</taxon>
        <taxon>Neopterygii</taxon>
        <taxon>Teleostei</taxon>
        <taxon>Ostariophysi</taxon>
        <taxon>Cypriniformes</taxon>
        <taxon>Cyprinidae</taxon>
        <taxon>Labeoninae</taxon>
        <taxon>Labeonini</taxon>
        <taxon>Labeo</taxon>
    </lineage>
</organism>
<keyword evidence="4" id="KW-0964">Secreted</keyword>
<dbReference type="Pfam" id="PF01347">
    <property type="entry name" value="Vitellogenin_N"/>
    <property type="match status" value="1"/>
</dbReference>
<dbReference type="SUPFAM" id="SSF103473">
    <property type="entry name" value="MFS general substrate transporter"/>
    <property type="match status" value="1"/>
</dbReference>
<feature type="transmembrane region" description="Helical" evidence="12">
    <location>
        <begin position="4003"/>
        <end position="4026"/>
    </location>
</feature>
<dbReference type="GO" id="GO:0034359">
    <property type="term" value="C:mature chylomicron"/>
    <property type="evidence" value="ECO:0007669"/>
    <property type="project" value="TreeGrafter"/>
</dbReference>
<dbReference type="GO" id="GO:0042632">
    <property type="term" value="P:cholesterol homeostasis"/>
    <property type="evidence" value="ECO:0007669"/>
    <property type="project" value="TreeGrafter"/>
</dbReference>
<dbReference type="GO" id="GO:0030301">
    <property type="term" value="P:cholesterol transport"/>
    <property type="evidence" value="ECO:0007669"/>
    <property type="project" value="TreeGrafter"/>
</dbReference>
<keyword evidence="10" id="KW-0325">Glycoprotein</keyword>
<evidence type="ECO:0000313" key="16">
    <source>
        <dbReference type="EMBL" id="RXN16773.1"/>
    </source>
</evidence>
<keyword evidence="17" id="KW-1185">Reference proteome</keyword>
<evidence type="ECO:0000256" key="4">
    <source>
        <dbReference type="ARBA" id="ARBA00022525"/>
    </source>
</evidence>
<dbReference type="InterPro" id="IPR036259">
    <property type="entry name" value="MFS_trans_sf"/>
</dbReference>
<keyword evidence="9 12" id="KW-0472">Membrane</keyword>
<dbReference type="CDD" id="cd17375">
    <property type="entry name" value="MFS_SLC22A16_CT2"/>
    <property type="match status" value="1"/>
</dbReference>
<comment type="caution">
    <text evidence="15">The sequence shown here is derived from an EMBL/GenBank/DDBJ whole genome shotgun (WGS) entry which is preliminary data.</text>
</comment>
<dbReference type="GO" id="GO:0016020">
    <property type="term" value="C:membrane"/>
    <property type="evidence" value="ECO:0007669"/>
    <property type="project" value="UniProtKB-SubCell"/>
</dbReference>
<dbReference type="GO" id="GO:0050750">
    <property type="term" value="F:low-density lipoprotein particle receptor binding"/>
    <property type="evidence" value="ECO:0007669"/>
    <property type="project" value="TreeGrafter"/>
</dbReference>
<dbReference type="Pfam" id="PF06448">
    <property type="entry name" value="DUF1081"/>
    <property type="match status" value="1"/>
</dbReference>
<feature type="transmembrane region" description="Helical" evidence="12">
    <location>
        <begin position="3915"/>
        <end position="3932"/>
    </location>
</feature>
<feature type="transmembrane region" description="Helical" evidence="12">
    <location>
        <begin position="3761"/>
        <end position="3781"/>
    </location>
</feature>
<dbReference type="GO" id="GO:0022857">
    <property type="term" value="F:transmembrane transporter activity"/>
    <property type="evidence" value="ECO:0007669"/>
    <property type="project" value="InterPro"/>
</dbReference>
<evidence type="ECO:0000256" key="10">
    <source>
        <dbReference type="ARBA" id="ARBA00023180"/>
    </source>
</evidence>
<feature type="domain" description="Vitellogenin" evidence="14">
    <location>
        <begin position="12"/>
        <end position="651"/>
    </location>
</feature>
<dbReference type="SUPFAM" id="SSF56968">
    <property type="entry name" value="Lipovitellin-phosvitin complex, beta-sheet shell regions"/>
    <property type="match status" value="2"/>
</dbReference>
<dbReference type="EMBL" id="QBIY01013374">
    <property type="protein sequence ID" value="RXN06263.1"/>
    <property type="molecule type" value="Genomic_DNA"/>
</dbReference>
<dbReference type="PANTHER" id="PTHR13769:SF5">
    <property type="entry name" value="APOLIPOPROTEIN B-100-RELATED"/>
    <property type="match status" value="1"/>
</dbReference>
<evidence type="ECO:0000313" key="15">
    <source>
        <dbReference type="EMBL" id="RXN06263.1"/>
    </source>
</evidence>
<sequence>MALSTRKVAKRYKSFQKYEYIYETESLNALNGATNGPKARCKVDIEVPRTCSYIVRTTECALSEVIDVDTEGKPVFGPSAGADAFKAAMEENPLKFTVEGDDEIKLFPEDDEPVNILNIKRGLISALAVPVLEEDRNRRMPTIYGMCKTGYTVNAREDIATDVTLNRDLSKCDNFSPVKDHTSPLALITGLHYPLAQLIRSSQTCNYKFDNAQKHMTSASCTENHMLVPFSYKGQYGVTNVGKQVLTLVGVTVHNDRIFEHDVANMKTLHLDGSIDSVHPIKDKEVILSVLKELAGLSETNNGHNRAHLAQKLIATIRKMNAESLSAALPEALEISRPLVYQALFQCGTPECASGILRVLRTFDRSSIEIDAAVYAMGMIPNPSRELVEEMLKIAKYKDSKPIYYALSNAVRRLYEAEGSVTPEIQGVADYALEQIGYCTGDQEHVYLSLRVIGNMAAAVGAASPALKSAIIQCINQPAASPEVQQAAIQAFRLTSVPSEGKEVLMKVIFDTAAPVQKRVAAYLIVMKDPQPSELAQLVAALPKNKNCQAMSFVASHISNILSSTAPDTKELRDKILYALQGNEIRPSTDPTKYSRNYKIGSLEGNVIFESEELLPNEVILEMTMNAFGYDIDMFEIGLNGKGLEPTVDALIGIDGFFHDTVQKTINYAADKVPGGNDIMQSMFPTLWENIKMQQAPQSIVKEVMNNVNKLIQKLKVQDNPEAMIYLRLLGAEMGYLKTKDMEGMVNSAALLTNKLLNMFPADFLRNLYSSVNNNLFLHYVFMDNEFYLPTGTGLPLRVALSGTFAPGVKGGLKIAPDMSEMAFMPSVGVEFVTAVGALLPDYVESGLEMHTNIYHESGLNVKVAVSKKQLKLTFPTPQAPTKLISVTNSLFSMTGSETKTIPPIMEPVKAQKCTPFFPGFKYCSTLQYSDAFSSDASPYFPLTGDSKFAIEIHPTGEVSAYTATVDYVYEDKVDRVTFGLKAEGTSFEGTANLMFNRQEYSVSADLQIPDYDLEAGIRVHSVDNTESRATHSVQLDFINKKIPEASLVALAKIESMEDAMLQVQLLIPNLQTNAKVTANLKHAEGCTLELESDLRLPKTTSSIQKVILKYDEEKIEAEVTSDVGTEIHNLIPIDAIKATVNDLLDQQTGMSDMKIRDVLIQSVEASNAYLEQIAADIPYLQDFRIPALPEFTVPKTLFLNAEGSAKYQFGQDYYTISIPIPLGGKSFGDFNFPASLTTPKLTVPQLGLEVASISIPLPEVFVPDSLAVSLPYMARAEVSSKINSNFYNMEASASAGRELVEKPSYSAKIKVAGTSQVDLLSFKVEGSALVENTPGESLRAEMMSSLDHKLIKASFNYTEELTTAEELKFKSSSKIVANSPLGLKISLEHTGQVEVNEDEISGDGNLMGSIKAGPLNGEVALKQAFILLPFKPEAKIDSSLKVDSDYFQAENTIEAGFANGELSVISKTTAFENTLMHDAEVTYKGSVLALKSDTRAKVLNLNIRNVAEASASPNLVNIKIDTNADAFASQFIAKLDGNGLDIKSHASANLIEHTASHKCSLSLTKDGLATSGTTSLESSLIPLTLENKFSGALDTSKLSLSAETKGKLHEMLIKNTNSLSASLSSVAFNSIMDLNGNVVTYKHDISIQTEPYSTSMRISNNLNVLDIILVNEAQLKALPYTADLSGTWKLSSGEDELKHTYEIRYEDLVVTAKCGTTGKLMGSHMSHNTEIEVAGLSVTFGSGARLNSQYLRFNGNFHATAVPFRFNVDAMANTDGDLYLYGKQSAQVYTRFLMKAEPLALAHSHECRVSTTHNLDNGLSIETNLDNKIDTVLTPSEQQASVKVKSKVNNHLFSEDVHAFNNPERLGVQVSGSITTNLFNTVDANNQEHTFSAFLKYDKNTNSRIFSLPLIQNFPLDLQHIKLTILRIVEAVQYYINREDIIAEIQNLAKYVSDSVNELNLEMKISKMSDDLIALYKKYGFTLDDVEATLMNLKPVLLKLVTELGTRADDIEKIVREMIASGTLSDTAIQRLTEELNAFNEKYDIRAIVLAVIEAIENLIEQIDVTRLRGSSSALLQDLEEQYAIKSKLEEILRELKQFVANFDQGKFTEDVKNFVTSADFRDYANNLMAQIPTEEILKTAEEAKQLLTVLGGKVNAIYSNVREILEKFGVDKKIEAILKKAVELIKKFNIEGTVKTLASTLKSILTPITERLDKAMTYLKTTEVNQIIEDLNNCLNHCIRYIRSFDYNAFVDEANQKMQEVISNLYSVSLSLEIRQKLDAIRDFVNYALSSLTSCLEELRTIKVADVVSKVVKDIVDSAAYIDTKALIESFRKRITDMDIRNKVMQLVSGIYTKVVATATDACSAVMEIIETILEDQTIVNEMKQICEGVKTALKTAEFEIPSFTFPLTDLVVPSIKISLEMFQEINLPPTLIDLPEFTVLQYYTVPPIKIEYDDIRQGLLDLLNFIANYEMPSADAIFGDLKIIYLPKISAITLPEISFPEISFPKIPKYLPNHTFSDLQIPEFTLPAIPTEVMMPCFGKLYGEVKISVPSFSMKTTMEFFNSTENAETPQFTGRIASQGLSEYDILKYNLDSTARVAMPKMSRVIVSETLKITHSILAVDHQSSVSLYGFSAQAVSKSNVKITIAALSANIDNMASFALGDGMSANIKTQYTDKLVLDFQNKANTKLSFRDPLTAKIDLQNDYAVILNTNTQKLSTVAFARFNQYKYGHNFTVANNADEAGIYAAVDGGANLEFLTVPFSIPSIELKTIFIDFDTPEISNINLFEQTGLKHLLTNFDQAIDVDAKIVYQKNKAAPIIDLGLINVRPLGDLISEVSFKSSIFSLNANAGIYGKDNPVIRFGATTTSEFEGLKAKLEGTSSLSTKSGLKLANSVVLKNRHIDGTHESTVTVNPDNFEVALSATTTGNINLPILTAKANYQLTADNKAHLKADSTFKTEYTFDVPIIKLAGKGNAENTLKGEATLTFVSAEILIKDTIDGTFLDSGIVKGALNYEESLYLNGNSLRYALKTFAESNLNYGDLKVAFDMDESLSVETAMEHVYAMLKFSSKNEANIGGFNTKGDHTGQATVDLELLKSLVANMKMDLSQPSTFGDLKMSEVMLVELSVPKQKTDYTLKITSPVYNTDVVVKLDGSAPVYETVLKAKATSPAVLLEYNLDSSMSTTMENGALVVGANAALTHADFTMDISNVLRMGDPSHTVNVDITSPTFTDVNYRYAAGRDGLSASVSTPTTGHLGFQLQGKTLSEMNARIYSRYASSPGKDVEILNIRAVEKGDEKVLLVSYNLLATRDMAEGFNERLPVISSSIERFAEKYGITDALTKMFTIFYKIENVVRDARFSASQELSELSKLFRNVVVTYQKTIQILLDAAINFLRETKYKLPGMDEATLPQICTKIRFTIAEMLEKLANKLEIYFSPIMENFNTIEIKFPPGKAMTVAEVQENVRSTLRSILAMIADVMKHTQGLDVYLEKLGQTLREVVDQAQEFVDSDKSDILEVVAAPLNAFYMKLLQTFDDLSTMFQACVYFAAIFQAISCGIHYLASVFLVETPKFLCDAPSNITDVLYRNHSSTSLADIWTYYKPGDGPVVVRTAGGDQWELSPCLKALRRDAINFQYEFFGNKTVESCGGFVYDHSEVEQSIVTDWDLVCEKEWLAKLTQPTFMLGVLIGALVFGDVADRIGRRPILMATSLCQFIFGVTVAFTWNYYLFVLMRFLLAMVSSGYLVVVFVYVTEFTGIKVRTWTSMHVHAAFAVGIMVVALVGYLVRVWWIYQIILTLSTSPFLLYCWKFPETPFYLMAKGKYMEAQELLDTMAYFNGLPPTLKVSELMDDCDEALLNDNKQENGRALEVEKRLSILDMFGSLKMAGRSATCWAIWFIGSLGYYVFSLGSVNLGGNQYINLFLAGAVEVPSYLIGCFAMDRVGRKKTCAPALLLGGVACMLIIVVPQDIEILAIVLSMTGKFAIAIAFGLIYLYTCELYPTIIRSLAVGSGSMMCRVGSVVAPFCVYLADIWIYLPQLIVGILAFIIGILTMFLPETLGQPLTSTLEEAEALGSKPKSKNTAVDALEMNQTIKA</sequence>
<dbReference type="Gene3D" id="1.20.1250.20">
    <property type="entry name" value="MFS general substrate transporter like domains"/>
    <property type="match status" value="1"/>
</dbReference>
<keyword evidence="15" id="KW-0449">Lipoprotein</keyword>
<dbReference type="Pfam" id="PF09172">
    <property type="entry name" value="Vit_open_b-sht"/>
    <property type="match status" value="1"/>
</dbReference>
<dbReference type="Gene3D" id="2.20.80.10">
    <property type="entry name" value="Lipovitellin-phosvitin complex, chain A, domain 4"/>
    <property type="match status" value="1"/>
</dbReference>
<dbReference type="InterPro" id="IPR015816">
    <property type="entry name" value="Vitellinogen_b-sht_N"/>
</dbReference>
<dbReference type="SMART" id="SM01169">
    <property type="entry name" value="DUF1943"/>
    <property type="match status" value="1"/>
</dbReference>
<evidence type="ECO:0007829" key="18">
    <source>
        <dbReference type="PeptideAtlas" id="A0A498LFK2"/>
    </source>
</evidence>
<dbReference type="Gene3D" id="2.30.230.10">
    <property type="entry name" value="Lipovitellin, beta-sheet shell regions, chain A"/>
    <property type="match status" value="1"/>
</dbReference>
<dbReference type="InterPro" id="IPR015255">
    <property type="entry name" value="Vitellinogen_open_b-sht"/>
</dbReference>
<feature type="transmembrane region" description="Helical" evidence="12">
    <location>
        <begin position="4032"/>
        <end position="4051"/>
    </location>
</feature>
<dbReference type="FunFam" id="2.30.230.10:FF:000003">
    <property type="entry name" value="Apolipoprotein B"/>
    <property type="match status" value="1"/>
</dbReference>
<protein>
    <submittedName>
        <fullName evidence="15">Apolipoprotein B-100-like protein</fullName>
    </submittedName>
</protein>
<evidence type="ECO:0000256" key="9">
    <source>
        <dbReference type="ARBA" id="ARBA00023136"/>
    </source>
</evidence>
<dbReference type="GO" id="GO:0120020">
    <property type="term" value="F:cholesterol transfer activity"/>
    <property type="evidence" value="ECO:0007669"/>
    <property type="project" value="TreeGrafter"/>
</dbReference>
<evidence type="ECO:0000256" key="12">
    <source>
        <dbReference type="SAM" id="Phobius"/>
    </source>
</evidence>
<dbReference type="SMART" id="SM00638">
    <property type="entry name" value="LPD_N"/>
    <property type="match status" value="1"/>
</dbReference>
<evidence type="ECO:0000256" key="6">
    <source>
        <dbReference type="ARBA" id="ARBA00022729"/>
    </source>
</evidence>
<dbReference type="GO" id="GO:0034362">
    <property type="term" value="C:low-density lipoprotein particle"/>
    <property type="evidence" value="ECO:0007669"/>
    <property type="project" value="TreeGrafter"/>
</dbReference>
<comment type="subcellular location">
    <subcellularLocation>
        <location evidence="1">Membrane</location>
        <topology evidence="1">Multi-pass membrane protein</topology>
    </subcellularLocation>
    <subcellularLocation>
        <location evidence="2">Secreted</location>
    </subcellularLocation>
</comment>
<dbReference type="PROSITE" id="PS50850">
    <property type="entry name" value="MFS"/>
    <property type="match status" value="1"/>
</dbReference>
<keyword evidence="3" id="KW-0813">Transport</keyword>
<dbReference type="InterPro" id="IPR009454">
    <property type="entry name" value="Lipid_transpt_open_b-sht"/>
</dbReference>
<dbReference type="Gene3D" id="1.25.10.20">
    <property type="entry name" value="Vitellinogen, superhelical"/>
    <property type="match status" value="1"/>
</dbReference>
<dbReference type="GO" id="GO:0034361">
    <property type="term" value="C:very-low-density lipoprotein particle"/>
    <property type="evidence" value="ECO:0007669"/>
    <property type="project" value="TreeGrafter"/>
</dbReference>
<gene>
    <name evidence="16" type="ORF">ROHU_027250</name>
    <name evidence="15" type="ORF">ROHU_032863</name>
</gene>
<dbReference type="InterPro" id="IPR020846">
    <property type="entry name" value="MFS_dom"/>
</dbReference>
<keyword evidence="7 12" id="KW-1133">Transmembrane helix</keyword>